<evidence type="ECO:0000313" key="1">
    <source>
        <dbReference type="EMBL" id="MBP0905230.1"/>
    </source>
</evidence>
<name>A0ABS4BYT9_9FLAO</name>
<gene>
    <name evidence="1" type="ORF">J8H85_15460</name>
</gene>
<sequence length="71" mass="8418">MSDTVFKSQSDGWISKYPDTLKSIDEMNHINSLFKEYQKKYPFTENFFIAKDEHDKELYIISVTIDIDSMT</sequence>
<dbReference type="EMBL" id="JAGJCB010000019">
    <property type="protein sequence ID" value="MBP0905230.1"/>
    <property type="molecule type" value="Genomic_DNA"/>
</dbReference>
<evidence type="ECO:0000313" key="2">
    <source>
        <dbReference type="Proteomes" id="UP000670776"/>
    </source>
</evidence>
<comment type="caution">
    <text evidence="1">The sequence shown here is derived from an EMBL/GenBank/DDBJ whole genome shotgun (WGS) entry which is preliminary data.</text>
</comment>
<reference evidence="1 2" key="1">
    <citation type="submission" date="2021-04" db="EMBL/GenBank/DDBJ databases">
        <title>Mariniflexile gromovii gen. nov., sp. nov., a gliding bacterium isolated from the sea urchin Strongylocentrotus intermedius.</title>
        <authorList>
            <person name="Ko S."/>
            <person name="Le V."/>
            <person name="Ahn C.-Y."/>
            <person name="Oh H.-M."/>
        </authorList>
    </citation>
    <scope>NUCLEOTIDE SEQUENCE [LARGE SCALE GENOMIC DNA]</scope>
    <source>
        <strain evidence="1 2">KCTC 12570</strain>
    </source>
</reference>
<protein>
    <submittedName>
        <fullName evidence="1">Uncharacterized protein</fullName>
    </submittedName>
</protein>
<dbReference type="RefSeq" id="WP_209656113.1">
    <property type="nucleotide sequence ID" value="NZ_JAGJCB010000019.1"/>
</dbReference>
<proteinExistence type="predicted"/>
<accession>A0ABS4BYT9</accession>
<dbReference type="Proteomes" id="UP000670776">
    <property type="component" value="Unassembled WGS sequence"/>
</dbReference>
<keyword evidence="2" id="KW-1185">Reference proteome</keyword>
<organism evidence="1 2">
    <name type="scientific">Mariniflexile gromovii</name>
    <dbReference type="NCBI Taxonomy" id="362523"/>
    <lineage>
        <taxon>Bacteria</taxon>
        <taxon>Pseudomonadati</taxon>
        <taxon>Bacteroidota</taxon>
        <taxon>Flavobacteriia</taxon>
        <taxon>Flavobacteriales</taxon>
        <taxon>Flavobacteriaceae</taxon>
        <taxon>Mariniflexile</taxon>
    </lineage>
</organism>